<evidence type="ECO:0000313" key="4">
    <source>
        <dbReference type="Proteomes" id="UP001164803"/>
    </source>
</evidence>
<sequence>MKTQATTVGAVMCALLLVTACGATSQTSFTPSANTTTNGQSSPGNSSNSTNHSNHTNTNDTTASSQSETPIKLVPFSDATSSGIQVQVPANWTQTPVRGGDYSGWKFTNPSDPNQVEVVVSSTCVGCYMGSNGKPDPTKVVPQGDENVHVSPRTDNAITYQFTKSGNPYQGRGALITSTDNAGYAYVETLFAKGRTDASQNVIAGFQFHR</sequence>
<evidence type="ECO:0008006" key="5">
    <source>
        <dbReference type="Google" id="ProtNLM"/>
    </source>
</evidence>
<keyword evidence="4" id="KW-1185">Reference proteome</keyword>
<protein>
    <recommendedName>
        <fullName evidence="5">Lipoprotein</fullName>
    </recommendedName>
</protein>
<name>A0ABY6Z1A3_9BACL</name>
<evidence type="ECO:0000256" key="2">
    <source>
        <dbReference type="SAM" id="SignalP"/>
    </source>
</evidence>
<gene>
    <name evidence="3" type="ORF">NZD86_20210</name>
</gene>
<proteinExistence type="predicted"/>
<organism evidence="3 4">
    <name type="scientific">Alicyclobacillus dauci</name>
    <dbReference type="NCBI Taxonomy" id="1475485"/>
    <lineage>
        <taxon>Bacteria</taxon>
        <taxon>Bacillati</taxon>
        <taxon>Bacillota</taxon>
        <taxon>Bacilli</taxon>
        <taxon>Bacillales</taxon>
        <taxon>Alicyclobacillaceae</taxon>
        <taxon>Alicyclobacillus</taxon>
    </lineage>
</organism>
<dbReference type="EMBL" id="CP104064">
    <property type="protein sequence ID" value="WAH36504.1"/>
    <property type="molecule type" value="Genomic_DNA"/>
</dbReference>
<reference evidence="3" key="1">
    <citation type="submission" date="2022-08" db="EMBL/GenBank/DDBJ databases">
        <title>Alicyclobacillus dauci DSM2870, complete genome.</title>
        <authorList>
            <person name="Wang Q."/>
            <person name="Cai R."/>
            <person name="Wang Z."/>
        </authorList>
    </citation>
    <scope>NUCLEOTIDE SEQUENCE</scope>
    <source>
        <strain evidence="3">DSM 28700</strain>
    </source>
</reference>
<dbReference type="RefSeq" id="WP_268043850.1">
    <property type="nucleotide sequence ID" value="NZ_CP104064.1"/>
</dbReference>
<feature type="signal peptide" evidence="2">
    <location>
        <begin position="1"/>
        <end position="25"/>
    </location>
</feature>
<feature type="chain" id="PRO_5047312714" description="Lipoprotein" evidence="2">
    <location>
        <begin position="26"/>
        <end position="210"/>
    </location>
</feature>
<feature type="compositionally biased region" description="Low complexity" evidence="1">
    <location>
        <begin position="34"/>
        <end position="65"/>
    </location>
</feature>
<dbReference type="Proteomes" id="UP001164803">
    <property type="component" value="Chromosome"/>
</dbReference>
<evidence type="ECO:0000256" key="1">
    <source>
        <dbReference type="SAM" id="MobiDB-lite"/>
    </source>
</evidence>
<evidence type="ECO:0000313" key="3">
    <source>
        <dbReference type="EMBL" id="WAH36504.1"/>
    </source>
</evidence>
<dbReference type="PROSITE" id="PS51257">
    <property type="entry name" value="PROKAR_LIPOPROTEIN"/>
    <property type="match status" value="1"/>
</dbReference>
<accession>A0ABY6Z1A3</accession>
<feature type="region of interest" description="Disordered" evidence="1">
    <location>
        <begin position="29"/>
        <end position="68"/>
    </location>
</feature>
<keyword evidence="2" id="KW-0732">Signal</keyword>